<dbReference type="SUPFAM" id="SSF53649">
    <property type="entry name" value="Alkaline phosphatase-like"/>
    <property type="match status" value="1"/>
</dbReference>
<gene>
    <name evidence="6" type="ORF">METZ01_LOCUS164563</name>
</gene>
<proteinExistence type="inferred from homology"/>
<dbReference type="AlphaFoldDB" id="A0A382BDK7"/>
<comment type="similarity">
    <text evidence="1">Belongs to the sulfatase family.</text>
</comment>
<evidence type="ECO:0000313" key="6">
    <source>
        <dbReference type="EMBL" id="SVB11709.1"/>
    </source>
</evidence>
<dbReference type="Pfam" id="PF00884">
    <property type="entry name" value="Sulfatase"/>
    <property type="match status" value="1"/>
</dbReference>
<dbReference type="InterPro" id="IPR050738">
    <property type="entry name" value="Sulfatase"/>
</dbReference>
<keyword evidence="4" id="KW-0106">Calcium</keyword>
<evidence type="ECO:0000256" key="1">
    <source>
        <dbReference type="ARBA" id="ARBA00008779"/>
    </source>
</evidence>
<keyword evidence="2" id="KW-0479">Metal-binding</keyword>
<dbReference type="InterPro" id="IPR017850">
    <property type="entry name" value="Alkaline_phosphatase_core_sf"/>
</dbReference>
<dbReference type="InterPro" id="IPR000917">
    <property type="entry name" value="Sulfatase_N"/>
</dbReference>
<dbReference type="Gene3D" id="3.30.1120.10">
    <property type="match status" value="1"/>
</dbReference>
<dbReference type="CDD" id="cd16143">
    <property type="entry name" value="ARS_like"/>
    <property type="match status" value="1"/>
</dbReference>
<feature type="domain" description="Sulfatase N-terminal" evidence="5">
    <location>
        <begin position="28"/>
        <end position="376"/>
    </location>
</feature>
<dbReference type="PROSITE" id="PS00149">
    <property type="entry name" value="SULFATASE_2"/>
    <property type="match status" value="1"/>
</dbReference>
<dbReference type="PANTHER" id="PTHR42693:SF53">
    <property type="entry name" value="ENDO-4-O-SULFATASE"/>
    <property type="match status" value="1"/>
</dbReference>
<protein>
    <recommendedName>
        <fullName evidence="5">Sulfatase N-terminal domain-containing protein</fullName>
    </recommendedName>
</protein>
<dbReference type="GO" id="GO:0046872">
    <property type="term" value="F:metal ion binding"/>
    <property type="evidence" value="ECO:0007669"/>
    <property type="project" value="UniProtKB-KW"/>
</dbReference>
<evidence type="ECO:0000256" key="4">
    <source>
        <dbReference type="ARBA" id="ARBA00022837"/>
    </source>
</evidence>
<dbReference type="GO" id="GO:0004065">
    <property type="term" value="F:arylsulfatase activity"/>
    <property type="evidence" value="ECO:0007669"/>
    <property type="project" value="TreeGrafter"/>
</dbReference>
<organism evidence="6">
    <name type="scientific">marine metagenome</name>
    <dbReference type="NCBI Taxonomy" id="408172"/>
    <lineage>
        <taxon>unclassified sequences</taxon>
        <taxon>metagenomes</taxon>
        <taxon>ecological metagenomes</taxon>
    </lineage>
</organism>
<dbReference type="InterPro" id="IPR024607">
    <property type="entry name" value="Sulfatase_CS"/>
</dbReference>
<sequence length="488" mass="54271">MSPIGRAVGLVFLLGALGQVVAAAPSLPNVVIIYADDMGYGDLGIQNPESKIPTPHLDKLALQGMRFTDGHSSSSICSPSRYAILTGRYHWRKKASLTNEMGDSAFSEERLTLPEMLREAGYATACIGKWHLGFGWSQNVKAGHEVDKKNPQVDSIDWSLQAPAGPTANGFDYYFGDGTPNFPPYGFVENDRMVVAPTIQVKEGGHYKPGPSVAGWQFDQVMPNLTKKAVEWIEKQKGKEKPFFLHFTWTSPHAPIVPVEPFLETSQAGPYGDYVVQSDWSAGQVLKALEDNGFSENTVVIFTSDNGPAGQMQVRYTRTGHNSAYGLRGMKIDIFEGGHRVPFIVRWPGITKPGSVSDALVSQVDIMATLAKAIGYKLPSDQAEDSVDFMPILNQTQTKVRNTIIYNNKVWGVRDGDWVFLEKVKEKAKDSYLKAIGCERFLEGEDVLFNLRDDPMQRKNILAQYPEVVKRLRSKLQEAQKHSYLYLE</sequence>
<reference evidence="6" key="1">
    <citation type="submission" date="2018-05" db="EMBL/GenBank/DDBJ databases">
        <authorList>
            <person name="Lanie J.A."/>
            <person name="Ng W.-L."/>
            <person name="Kazmierczak K.M."/>
            <person name="Andrzejewski T.M."/>
            <person name="Davidsen T.M."/>
            <person name="Wayne K.J."/>
            <person name="Tettelin H."/>
            <person name="Glass J.I."/>
            <person name="Rusch D."/>
            <person name="Podicherti R."/>
            <person name="Tsui H.-C.T."/>
            <person name="Winkler M.E."/>
        </authorList>
    </citation>
    <scope>NUCLEOTIDE SEQUENCE</scope>
</reference>
<dbReference type="PANTHER" id="PTHR42693">
    <property type="entry name" value="ARYLSULFATASE FAMILY MEMBER"/>
    <property type="match status" value="1"/>
</dbReference>
<accession>A0A382BDK7</accession>
<dbReference type="EMBL" id="UINC01029270">
    <property type="protein sequence ID" value="SVB11709.1"/>
    <property type="molecule type" value="Genomic_DNA"/>
</dbReference>
<dbReference type="Gene3D" id="3.40.720.10">
    <property type="entry name" value="Alkaline Phosphatase, subunit A"/>
    <property type="match status" value="1"/>
</dbReference>
<evidence type="ECO:0000256" key="2">
    <source>
        <dbReference type="ARBA" id="ARBA00022723"/>
    </source>
</evidence>
<keyword evidence="3" id="KW-0378">Hydrolase</keyword>
<name>A0A382BDK7_9ZZZZ</name>
<evidence type="ECO:0000259" key="5">
    <source>
        <dbReference type="Pfam" id="PF00884"/>
    </source>
</evidence>
<evidence type="ECO:0000256" key="3">
    <source>
        <dbReference type="ARBA" id="ARBA00022801"/>
    </source>
</evidence>
<dbReference type="PROSITE" id="PS00523">
    <property type="entry name" value="SULFATASE_1"/>
    <property type="match status" value="1"/>
</dbReference>